<feature type="transmembrane region" description="Helical" evidence="1">
    <location>
        <begin position="155"/>
        <end position="175"/>
    </location>
</feature>
<keyword evidence="1" id="KW-1133">Transmembrane helix</keyword>
<comment type="caution">
    <text evidence="2">The sequence shown here is derived from an EMBL/GenBank/DDBJ whole genome shotgun (WGS) entry which is preliminary data.</text>
</comment>
<organism evidence="2 3">
    <name type="scientific">Meridianimarinicoccus marinus</name>
    <dbReference type="NCBI Taxonomy" id="3231483"/>
    <lineage>
        <taxon>Bacteria</taxon>
        <taxon>Pseudomonadati</taxon>
        <taxon>Pseudomonadota</taxon>
        <taxon>Alphaproteobacteria</taxon>
        <taxon>Rhodobacterales</taxon>
        <taxon>Paracoccaceae</taxon>
        <taxon>Meridianimarinicoccus</taxon>
    </lineage>
</organism>
<name>A0ABV3L2G7_9RHOB</name>
<evidence type="ECO:0000313" key="3">
    <source>
        <dbReference type="Proteomes" id="UP001553161"/>
    </source>
</evidence>
<feature type="transmembrane region" description="Helical" evidence="1">
    <location>
        <begin position="269"/>
        <end position="291"/>
    </location>
</feature>
<keyword evidence="3" id="KW-1185">Reference proteome</keyword>
<sequence>MRAAPVLSPSRVLRHWRLAVAAVLLALVVTGPPGLRAAQEFNTRVLTSAGATYAALRTINAVLSTAKQTSVGVEFVGAVEGKPAMILDPLDETVARVSDAVFLLAGLSALLAVAFAPLGTVGLALATVGLAAQWGLRDAPRPARAPRLRGLERGFATVTRFGLVIGLVLPLSYAAGGWLGDLTTHDRLETAVAQLQGEEATLTRGLEALAETPVPDDPDDPAPGLMTRVLDGMASSVTGAWSDLSAHLPDMDQVEERGTAIFDASLEIVAIYTLRLVVFPLLTLLFLAGVIRSLMRG</sequence>
<proteinExistence type="predicted"/>
<evidence type="ECO:0000256" key="1">
    <source>
        <dbReference type="SAM" id="Phobius"/>
    </source>
</evidence>
<evidence type="ECO:0000313" key="2">
    <source>
        <dbReference type="EMBL" id="MEV8465769.1"/>
    </source>
</evidence>
<dbReference type="Proteomes" id="UP001553161">
    <property type="component" value="Unassembled WGS sequence"/>
</dbReference>
<accession>A0ABV3L2G7</accession>
<keyword evidence="1" id="KW-0812">Transmembrane</keyword>
<reference evidence="2 3" key="1">
    <citation type="submission" date="2024-07" db="EMBL/GenBank/DDBJ databases">
        <authorList>
            <person name="Kang M."/>
        </authorList>
    </citation>
    <scope>NUCLEOTIDE SEQUENCE [LARGE SCALE GENOMIC DNA]</scope>
    <source>
        <strain evidence="2 3">DFM31</strain>
    </source>
</reference>
<keyword evidence="1" id="KW-0472">Membrane</keyword>
<feature type="transmembrane region" description="Helical" evidence="1">
    <location>
        <begin position="101"/>
        <end position="134"/>
    </location>
</feature>
<gene>
    <name evidence="2" type="ORF">AB0T83_03100</name>
</gene>
<evidence type="ECO:0008006" key="4">
    <source>
        <dbReference type="Google" id="ProtNLM"/>
    </source>
</evidence>
<dbReference type="EMBL" id="JBFBVU010000002">
    <property type="protein sequence ID" value="MEV8465769.1"/>
    <property type="molecule type" value="Genomic_DNA"/>
</dbReference>
<protein>
    <recommendedName>
        <fullName evidence="4">Type II secretion system protein GspF domain-containing protein</fullName>
    </recommendedName>
</protein>